<proteinExistence type="inferred from homology"/>
<gene>
    <name evidence="17" type="ORF">HNR12_002069</name>
</gene>
<dbReference type="GO" id="GO:0016301">
    <property type="term" value="F:kinase activity"/>
    <property type="evidence" value="ECO:0007669"/>
    <property type="project" value="UniProtKB-KW"/>
</dbReference>
<sequence length="480" mass="51582">MTQLEELLADWIPRQRWFAGKGAPIDTLRVEGDHPLLGGEPGLRVLVVAIGQRGTVSRYQVLLGLRPAGTLPEELAHAAIGVCDLGFGEPRAVYDAAHDPELTELLLERLAEGPGTPPAAGGGEPVRFRRLPGATVRTGLRSLVLKGEQSNTSLVYGEDYVLKAFRRLWPGVNPDLALTAALAGSPYVARPYAWIETDISTGTRADADGTAGAGGTGGRPPTTSTTLAMLQEYMRSATDGWVLAATSVRDLYATPELPPGEAGGDFAGEAERLGAATAAVHRALARELPTDVLTPAALRELAGAMMDRLHLATSEVPELHPYVGVLRTAYEAFARVDEPLPIQRVHGDYHLGQVVRTDSGWVLLDFEGEPATPVADRQRPSSPLRDVAGMLRSFDYAARYQLVGSSRAPELAPAARAWAQRNREAFSAGYAFGGGVDPEKHQTVLRAFEYDKAVYEVLYEAHHRPSWLRIPLDSIAALAA</sequence>
<dbReference type="GO" id="GO:0005524">
    <property type="term" value="F:ATP binding"/>
    <property type="evidence" value="ECO:0007669"/>
    <property type="project" value="UniProtKB-KW"/>
</dbReference>
<dbReference type="GO" id="GO:0005978">
    <property type="term" value="P:glycogen biosynthetic process"/>
    <property type="evidence" value="ECO:0007669"/>
    <property type="project" value="UniProtKB-UniPathway"/>
</dbReference>
<comment type="pathway">
    <text evidence="1">Glycan biosynthesis; glycogen biosynthesis.</text>
</comment>
<keyword evidence="8" id="KW-0547">Nucleotide-binding</keyword>
<dbReference type="SUPFAM" id="SSF56112">
    <property type="entry name" value="Protein kinase-like (PK-like)"/>
    <property type="match status" value="1"/>
</dbReference>
<protein>
    <recommendedName>
        <fullName evidence="5">Maltokinase</fullName>
        <ecNumber evidence="4">2.7.1.175</ecNumber>
    </recommendedName>
    <alternativeName>
        <fullName evidence="13">Maltose-1-phosphate synthase</fullName>
    </alternativeName>
</protein>
<organism evidence="17 18">
    <name type="scientific">Streptomonospora nanhaiensis</name>
    <dbReference type="NCBI Taxonomy" id="1323731"/>
    <lineage>
        <taxon>Bacteria</taxon>
        <taxon>Bacillati</taxon>
        <taxon>Actinomycetota</taxon>
        <taxon>Actinomycetes</taxon>
        <taxon>Streptosporangiales</taxon>
        <taxon>Nocardiopsidaceae</taxon>
        <taxon>Streptomonospora</taxon>
    </lineage>
</organism>
<evidence type="ECO:0000256" key="14">
    <source>
        <dbReference type="ARBA" id="ARBA00049067"/>
    </source>
</evidence>
<keyword evidence="10" id="KW-0067">ATP-binding</keyword>
<dbReference type="InterPro" id="IPR002575">
    <property type="entry name" value="Aminoglycoside_PTrfase"/>
</dbReference>
<keyword evidence="9 17" id="KW-0418">Kinase</keyword>
<keyword evidence="18" id="KW-1185">Reference proteome</keyword>
<keyword evidence="6" id="KW-0321">Glycogen metabolism</keyword>
<comment type="similarity">
    <text evidence="2">Belongs to the aminoglycoside phosphotransferase family.</text>
</comment>
<dbReference type="EMBL" id="JACCFO010000001">
    <property type="protein sequence ID" value="NYI95792.1"/>
    <property type="molecule type" value="Genomic_DNA"/>
</dbReference>
<feature type="domain" description="Maltokinase N-terminal cap" evidence="16">
    <location>
        <begin position="11"/>
        <end position="99"/>
    </location>
</feature>
<evidence type="ECO:0000256" key="1">
    <source>
        <dbReference type="ARBA" id="ARBA00004964"/>
    </source>
</evidence>
<dbReference type="Gene3D" id="3.90.1200.10">
    <property type="match status" value="1"/>
</dbReference>
<dbReference type="InterPro" id="IPR011009">
    <property type="entry name" value="Kinase-like_dom_sf"/>
</dbReference>
<evidence type="ECO:0000313" key="18">
    <source>
        <dbReference type="Proteomes" id="UP000575985"/>
    </source>
</evidence>
<evidence type="ECO:0000256" key="6">
    <source>
        <dbReference type="ARBA" id="ARBA00022600"/>
    </source>
</evidence>
<dbReference type="UniPathway" id="UPA00164"/>
<accession>A0A853BMU3</accession>
<keyword evidence="7 17" id="KW-0808">Transferase</keyword>
<evidence type="ECO:0000256" key="10">
    <source>
        <dbReference type="ARBA" id="ARBA00022840"/>
    </source>
</evidence>
<feature type="domain" description="Aminoglycoside phosphotransferase" evidence="15">
    <location>
        <begin position="270"/>
        <end position="393"/>
    </location>
</feature>
<evidence type="ECO:0000259" key="16">
    <source>
        <dbReference type="Pfam" id="PF18085"/>
    </source>
</evidence>
<evidence type="ECO:0000256" key="11">
    <source>
        <dbReference type="ARBA" id="ARBA00023056"/>
    </source>
</evidence>
<evidence type="ECO:0000256" key="9">
    <source>
        <dbReference type="ARBA" id="ARBA00022777"/>
    </source>
</evidence>
<dbReference type="Pfam" id="PF01636">
    <property type="entry name" value="APH"/>
    <property type="match status" value="1"/>
</dbReference>
<reference evidence="17 18" key="1">
    <citation type="submission" date="2020-07" db="EMBL/GenBank/DDBJ databases">
        <title>Sequencing the genomes of 1000 actinobacteria strains.</title>
        <authorList>
            <person name="Klenk H.-P."/>
        </authorList>
    </citation>
    <scope>NUCLEOTIDE SEQUENCE [LARGE SCALE GENOMIC DNA]</scope>
    <source>
        <strain evidence="17 18">DSM 45927</strain>
    </source>
</reference>
<dbReference type="AlphaFoldDB" id="A0A853BMU3"/>
<evidence type="ECO:0000256" key="7">
    <source>
        <dbReference type="ARBA" id="ARBA00022679"/>
    </source>
</evidence>
<keyword evidence="11" id="KW-0320">Glycogen biosynthesis</keyword>
<comment type="caution">
    <text evidence="17">The sequence shown here is derived from an EMBL/GenBank/DDBJ whole genome shotgun (WGS) entry which is preliminary data.</text>
</comment>
<evidence type="ECO:0000256" key="3">
    <source>
        <dbReference type="ARBA" id="ARBA00011245"/>
    </source>
</evidence>
<evidence type="ECO:0000256" key="5">
    <source>
        <dbReference type="ARBA" id="ARBA00013882"/>
    </source>
</evidence>
<dbReference type="EC" id="2.7.1.175" evidence="4"/>
<dbReference type="InterPro" id="IPR040999">
    <property type="entry name" value="Mak_N_cap"/>
</dbReference>
<evidence type="ECO:0000256" key="4">
    <source>
        <dbReference type="ARBA" id="ARBA00011962"/>
    </source>
</evidence>
<name>A0A853BMU3_9ACTN</name>
<evidence type="ECO:0000256" key="13">
    <source>
        <dbReference type="ARBA" id="ARBA00031251"/>
    </source>
</evidence>
<keyword evidence="12" id="KW-0119">Carbohydrate metabolism</keyword>
<evidence type="ECO:0000256" key="2">
    <source>
        <dbReference type="ARBA" id="ARBA00006219"/>
    </source>
</evidence>
<evidence type="ECO:0000256" key="8">
    <source>
        <dbReference type="ARBA" id="ARBA00022741"/>
    </source>
</evidence>
<dbReference type="RefSeq" id="WP_179767258.1">
    <property type="nucleotide sequence ID" value="NZ_JACCFO010000001.1"/>
</dbReference>
<dbReference type="Proteomes" id="UP000575985">
    <property type="component" value="Unassembled WGS sequence"/>
</dbReference>
<dbReference type="Pfam" id="PF18085">
    <property type="entry name" value="Mak_N_cap"/>
    <property type="match status" value="1"/>
</dbReference>
<evidence type="ECO:0000256" key="12">
    <source>
        <dbReference type="ARBA" id="ARBA00023277"/>
    </source>
</evidence>
<evidence type="ECO:0000313" key="17">
    <source>
        <dbReference type="EMBL" id="NYI95792.1"/>
    </source>
</evidence>
<comment type="catalytic activity">
    <reaction evidence="14">
        <text>D-maltose + ATP = alpha-maltose 1-phosphate + ADP + H(+)</text>
        <dbReference type="Rhea" id="RHEA:31915"/>
        <dbReference type="ChEBI" id="CHEBI:15378"/>
        <dbReference type="ChEBI" id="CHEBI:17306"/>
        <dbReference type="ChEBI" id="CHEBI:30616"/>
        <dbReference type="ChEBI" id="CHEBI:63576"/>
        <dbReference type="ChEBI" id="CHEBI:456216"/>
        <dbReference type="EC" id="2.7.1.175"/>
    </reaction>
</comment>
<comment type="subunit">
    <text evidence="3">Monomer.</text>
</comment>
<evidence type="ECO:0000259" key="15">
    <source>
        <dbReference type="Pfam" id="PF01636"/>
    </source>
</evidence>